<keyword evidence="1" id="KW-0472">Membrane</keyword>
<dbReference type="AlphaFoldDB" id="A0A0S4J7J6"/>
<dbReference type="Gene3D" id="3.90.550.50">
    <property type="match status" value="1"/>
</dbReference>
<sequence length="630" mass="70674">MMDFVLSSQRRCSVASAAIVVCLVCLLSLNSTGVSREFRHAQPVLIPPESSNPPLPILNRLLPETIELDRVDVADAADVSISCRIGRHYDETGQPENPEEDIVTYGACLDRCTAAEDCVAATFLASRDSMLRQREDLAHYGPTMPSPIPIFTRAEQLSLRSGRCRILQCHQDEPPEEEAIAMSLQMIKRSKQRRAAVQPVTSWVRPSLVLRHFLSPPSVVEITFHFLMISSLLHLHTRMLPALGTWARGQRVSLFLDAEGSGLEKHQEEDAPIDITNNAAAVQVVFAAGKRYRCNISIFNVSRLEAPSSADPMLWLRRRSINGAWKPLVMLAAWRQWRTVREEGVAPPFIVLVDDDTFMNLGNLRWHLETLRIGRHAVCGACSFALGGHIRFTRLISQKNFAPPSRPELSTLLPMSMTSLDYLQGGGGIVMTTPFVEDFVYCLEQLFAEDNASHRRNDADVFIISKQDAHESISTANVTLPTEFADQWPAGDMRLAWAARECRRMMPGWSNQSSARMLLLDEPALSHRSLELSLGADRRHWVAGFPASFHRSRHAEDFDRLHDIVGDDITTTTESPPSLTSWGTVESRAATWWQTKLLATTLRHQQLSASRRAEVSDDVRRMFFDDEGFA</sequence>
<protein>
    <submittedName>
        <fullName evidence="1">Transmembrane protein, putative</fullName>
    </submittedName>
</protein>
<gene>
    <name evidence="1" type="ORF">BSAL_91840</name>
</gene>
<dbReference type="Proteomes" id="UP000051952">
    <property type="component" value="Unassembled WGS sequence"/>
</dbReference>
<keyword evidence="1" id="KW-0812">Transmembrane</keyword>
<evidence type="ECO:0000313" key="1">
    <source>
        <dbReference type="EMBL" id="CUG86163.1"/>
    </source>
</evidence>
<reference evidence="2" key="1">
    <citation type="submission" date="2015-09" db="EMBL/GenBank/DDBJ databases">
        <authorList>
            <consortium name="Pathogen Informatics"/>
        </authorList>
    </citation>
    <scope>NUCLEOTIDE SEQUENCE [LARGE SCALE GENOMIC DNA]</scope>
    <source>
        <strain evidence="2">Lake Konstanz</strain>
    </source>
</reference>
<dbReference type="EMBL" id="CYKH01001249">
    <property type="protein sequence ID" value="CUG86163.1"/>
    <property type="molecule type" value="Genomic_DNA"/>
</dbReference>
<keyword evidence="2" id="KW-1185">Reference proteome</keyword>
<accession>A0A0S4J7J6</accession>
<name>A0A0S4J7J6_BODSA</name>
<organism evidence="1 2">
    <name type="scientific">Bodo saltans</name>
    <name type="common">Flagellated protozoan</name>
    <dbReference type="NCBI Taxonomy" id="75058"/>
    <lineage>
        <taxon>Eukaryota</taxon>
        <taxon>Discoba</taxon>
        <taxon>Euglenozoa</taxon>
        <taxon>Kinetoplastea</taxon>
        <taxon>Metakinetoplastina</taxon>
        <taxon>Eubodonida</taxon>
        <taxon>Bodonidae</taxon>
        <taxon>Bodo</taxon>
    </lineage>
</organism>
<evidence type="ECO:0000313" key="2">
    <source>
        <dbReference type="Proteomes" id="UP000051952"/>
    </source>
</evidence>
<dbReference type="VEuPathDB" id="TriTrypDB:BSAL_91840"/>
<proteinExistence type="predicted"/>